<dbReference type="PANTHER" id="PTHR30383:SF24">
    <property type="entry name" value="THIOESTERASE 1_PROTEASE 1_LYSOPHOSPHOLIPASE L1"/>
    <property type="match status" value="1"/>
</dbReference>
<evidence type="ECO:0000259" key="1">
    <source>
        <dbReference type="Pfam" id="PF13472"/>
    </source>
</evidence>
<organism evidence="2">
    <name type="scientific">Solibacter usitatus (strain Ellin6076)</name>
    <dbReference type="NCBI Taxonomy" id="234267"/>
    <lineage>
        <taxon>Bacteria</taxon>
        <taxon>Pseudomonadati</taxon>
        <taxon>Acidobacteriota</taxon>
        <taxon>Terriglobia</taxon>
        <taxon>Bryobacterales</taxon>
        <taxon>Solibacteraceae</taxon>
        <taxon>Candidatus Solibacter</taxon>
    </lineage>
</organism>
<dbReference type="KEGG" id="sus:Acid_1834"/>
<protein>
    <submittedName>
        <fullName evidence="2">Lipolytic enzyme, G-D-S-L family</fullName>
    </submittedName>
</protein>
<sequence>MRKFWLVPIVVLWAGCGKQEEPAAKQVAKQAPAAAVAPAQNPSADDRPAIVVFGDSISAGFGLDAGQSFPDLLQKDLDARGVRYRVVNMGVSGDTTQDGLARLSMALAEKPKIVLLELGANDGLRGIPSSVMQANLAQMIEAYQAAGAQVVLAGMTLPPNYGPEFIKRFDAVYAGLAEKYHVTLIPFLMAGVGGHEDMMQRDGLHPNAAGARKVEQLVMKTLAPLLGTR</sequence>
<dbReference type="HOGENOM" id="CLU_051180_1_0_0"/>
<dbReference type="InterPro" id="IPR036514">
    <property type="entry name" value="SGNH_hydro_sf"/>
</dbReference>
<dbReference type="InterPro" id="IPR008265">
    <property type="entry name" value="Lipase_GDSL_AS"/>
</dbReference>
<dbReference type="GO" id="GO:0004622">
    <property type="term" value="F:phosphatidylcholine lysophospholipase activity"/>
    <property type="evidence" value="ECO:0007669"/>
    <property type="project" value="TreeGrafter"/>
</dbReference>
<dbReference type="InterPro" id="IPR013830">
    <property type="entry name" value="SGNH_hydro"/>
</dbReference>
<dbReference type="STRING" id="234267.Acid_1834"/>
<dbReference type="AlphaFoldDB" id="Q01NA0"/>
<dbReference type="Gene3D" id="3.40.50.1110">
    <property type="entry name" value="SGNH hydrolase"/>
    <property type="match status" value="1"/>
</dbReference>
<dbReference type="EMBL" id="CP000473">
    <property type="protein sequence ID" value="ABJ82824.1"/>
    <property type="molecule type" value="Genomic_DNA"/>
</dbReference>
<dbReference type="PROSITE" id="PS01098">
    <property type="entry name" value="LIPASE_GDSL_SER"/>
    <property type="match status" value="1"/>
</dbReference>
<dbReference type="FunCoup" id="Q01NA0">
    <property type="interactions" value="81"/>
</dbReference>
<dbReference type="Pfam" id="PF13472">
    <property type="entry name" value="Lipase_GDSL_2"/>
    <property type="match status" value="1"/>
</dbReference>
<dbReference type="SUPFAM" id="SSF52266">
    <property type="entry name" value="SGNH hydrolase"/>
    <property type="match status" value="1"/>
</dbReference>
<name>Q01NA0_SOLUE</name>
<dbReference type="PANTHER" id="PTHR30383">
    <property type="entry name" value="THIOESTERASE 1/PROTEASE 1/LYSOPHOSPHOLIPASE L1"/>
    <property type="match status" value="1"/>
</dbReference>
<dbReference type="InterPro" id="IPR051532">
    <property type="entry name" value="Ester_Hydrolysis_Enzymes"/>
</dbReference>
<dbReference type="PROSITE" id="PS51257">
    <property type="entry name" value="PROKAR_LIPOPROTEIN"/>
    <property type="match status" value="1"/>
</dbReference>
<accession>Q01NA0</accession>
<reference evidence="2" key="1">
    <citation type="submission" date="2006-10" db="EMBL/GenBank/DDBJ databases">
        <title>Complete sequence of Solibacter usitatus Ellin6076.</title>
        <authorList>
            <consortium name="US DOE Joint Genome Institute"/>
            <person name="Copeland A."/>
            <person name="Lucas S."/>
            <person name="Lapidus A."/>
            <person name="Barry K."/>
            <person name="Detter J.C."/>
            <person name="Glavina del Rio T."/>
            <person name="Hammon N."/>
            <person name="Israni S."/>
            <person name="Dalin E."/>
            <person name="Tice H."/>
            <person name="Pitluck S."/>
            <person name="Thompson L.S."/>
            <person name="Brettin T."/>
            <person name="Bruce D."/>
            <person name="Han C."/>
            <person name="Tapia R."/>
            <person name="Gilna P."/>
            <person name="Schmutz J."/>
            <person name="Larimer F."/>
            <person name="Land M."/>
            <person name="Hauser L."/>
            <person name="Kyrpides N."/>
            <person name="Mikhailova N."/>
            <person name="Janssen P.H."/>
            <person name="Kuske C.R."/>
            <person name="Richardson P."/>
        </authorList>
    </citation>
    <scope>NUCLEOTIDE SEQUENCE</scope>
    <source>
        <strain evidence="2">Ellin6076</strain>
    </source>
</reference>
<dbReference type="OrthoDB" id="9777593at2"/>
<dbReference type="eggNOG" id="COG2755">
    <property type="taxonomic scope" value="Bacteria"/>
</dbReference>
<feature type="domain" description="SGNH hydrolase-type esterase" evidence="1">
    <location>
        <begin position="52"/>
        <end position="212"/>
    </location>
</feature>
<dbReference type="CDD" id="cd01822">
    <property type="entry name" value="Lysophospholipase_L1_like"/>
    <property type="match status" value="1"/>
</dbReference>
<gene>
    <name evidence="2" type="ordered locus">Acid_1834</name>
</gene>
<dbReference type="InParanoid" id="Q01NA0"/>
<evidence type="ECO:0000313" key="2">
    <source>
        <dbReference type="EMBL" id="ABJ82824.1"/>
    </source>
</evidence>
<proteinExistence type="predicted"/>
<dbReference type="GO" id="GO:0006629">
    <property type="term" value="P:lipid metabolic process"/>
    <property type="evidence" value="ECO:0007669"/>
    <property type="project" value="InterPro"/>
</dbReference>